<dbReference type="AlphaFoldDB" id="A0AAV1D1I8"/>
<organism evidence="2 3">
    <name type="scientific">Oldenlandia corymbosa var. corymbosa</name>
    <dbReference type="NCBI Taxonomy" id="529605"/>
    <lineage>
        <taxon>Eukaryota</taxon>
        <taxon>Viridiplantae</taxon>
        <taxon>Streptophyta</taxon>
        <taxon>Embryophyta</taxon>
        <taxon>Tracheophyta</taxon>
        <taxon>Spermatophyta</taxon>
        <taxon>Magnoliopsida</taxon>
        <taxon>eudicotyledons</taxon>
        <taxon>Gunneridae</taxon>
        <taxon>Pentapetalae</taxon>
        <taxon>asterids</taxon>
        <taxon>lamiids</taxon>
        <taxon>Gentianales</taxon>
        <taxon>Rubiaceae</taxon>
        <taxon>Rubioideae</taxon>
        <taxon>Spermacoceae</taxon>
        <taxon>Hedyotis-Oldenlandia complex</taxon>
        <taxon>Oldenlandia</taxon>
    </lineage>
</organism>
<dbReference type="PANTHER" id="PTHR47602:SF2">
    <property type="entry name" value="F-BOX PROTEIN SKIP22"/>
    <property type="match status" value="1"/>
</dbReference>
<dbReference type="Gene3D" id="3.40.1000.30">
    <property type="match status" value="1"/>
</dbReference>
<keyword evidence="3" id="KW-1185">Reference proteome</keyword>
<dbReference type="EMBL" id="OX459121">
    <property type="protein sequence ID" value="CAI9101438.1"/>
    <property type="molecule type" value="Genomic_DNA"/>
</dbReference>
<dbReference type="Proteomes" id="UP001161247">
    <property type="component" value="Chromosome 4"/>
</dbReference>
<gene>
    <name evidence="2" type="ORF">OLC1_LOCUS11026</name>
</gene>
<accession>A0AAV1D1I8</accession>
<sequence>MKLRIRSTETRETLRIEVPDQCSLQQLKERLSQTLSGSSSSGPIPPDSIRLSLNKVDEIQSSSPAQDILQSLGIASGDLIYYTVISSEALIPNSQVSSSIVSLNSEVRLNLGQENRPMESDRSANKKEHVLIEPQKPDNAEPNLPLQADDQLQSMNIDDAKSGEELAENMEIEGEDGDGSDVEIGRKSFSVPGFLRKVFTEELGHDEDSGGGKHKLLVTAVHAVLLESGFIGFDMDSKTVVEGFQFRNVRPGYVYMGYTLPEINEKISSDLECQNYAFELKFSSVGKFMNVYGCLLGPGSVKHSVCLNEDKLVSIFNVVWANCDLKDDILTAEGGILGTSPEKEVFQFWRTVKDNLALPLLIELYEKFGFGLPPCFMRLHTDLQVKILGLLPGVDMAKISCVSKELRYLASSDDLWKQKCVEQFGDEIKSDERGHWKEKFARLWEGRKRRRLAYNRSVCLHRFRNPQPPLPWFPRRIPDPQPPFPWFPRSRRGGRPVIFEHNDSSPATHTLSFY</sequence>
<dbReference type="SUPFAM" id="SSF81383">
    <property type="entry name" value="F-box domain"/>
    <property type="match status" value="1"/>
</dbReference>
<dbReference type="PROSITE" id="PS50053">
    <property type="entry name" value="UBIQUITIN_2"/>
    <property type="match status" value="1"/>
</dbReference>
<feature type="domain" description="Ubiquitin-like" evidence="1">
    <location>
        <begin position="1"/>
        <end position="84"/>
    </location>
</feature>
<dbReference type="InterPro" id="IPR036047">
    <property type="entry name" value="F-box-like_dom_sf"/>
</dbReference>
<name>A0AAV1D1I8_OLDCO</name>
<evidence type="ECO:0000259" key="1">
    <source>
        <dbReference type="PROSITE" id="PS50053"/>
    </source>
</evidence>
<evidence type="ECO:0000313" key="3">
    <source>
        <dbReference type="Proteomes" id="UP001161247"/>
    </source>
</evidence>
<evidence type="ECO:0000313" key="2">
    <source>
        <dbReference type="EMBL" id="CAI9101438.1"/>
    </source>
</evidence>
<dbReference type="CDD" id="cd22165">
    <property type="entry name" value="F-box_AtSKIP22-like"/>
    <property type="match status" value="1"/>
</dbReference>
<dbReference type="Gene3D" id="1.20.1280.50">
    <property type="match status" value="1"/>
</dbReference>
<dbReference type="Pfam" id="PF00646">
    <property type="entry name" value="F-box"/>
    <property type="match status" value="1"/>
</dbReference>
<dbReference type="PANTHER" id="PTHR47602">
    <property type="entry name" value="F-BOX PROTEIN SKIP22"/>
    <property type="match status" value="1"/>
</dbReference>
<reference evidence="2" key="1">
    <citation type="submission" date="2023-03" db="EMBL/GenBank/DDBJ databases">
        <authorList>
            <person name="Julca I."/>
        </authorList>
    </citation>
    <scope>NUCLEOTIDE SEQUENCE</scope>
</reference>
<protein>
    <submittedName>
        <fullName evidence="2">OLC1v1038768C1</fullName>
    </submittedName>
</protein>
<dbReference type="InterPro" id="IPR001810">
    <property type="entry name" value="F-box_dom"/>
</dbReference>
<dbReference type="InterPro" id="IPR000626">
    <property type="entry name" value="Ubiquitin-like_dom"/>
</dbReference>
<proteinExistence type="predicted"/>